<dbReference type="InterPro" id="IPR014100">
    <property type="entry name" value="GTP-bd_Obg/CgtA"/>
</dbReference>
<dbReference type="InterPro" id="IPR027417">
    <property type="entry name" value="P-loop_NTPase"/>
</dbReference>
<organism evidence="13 14">
    <name type="scientific">Candidatus Borkfalkia faecipullorum</name>
    <dbReference type="NCBI Taxonomy" id="2838510"/>
    <lineage>
        <taxon>Bacteria</taxon>
        <taxon>Bacillati</taxon>
        <taxon>Bacillota</taxon>
        <taxon>Clostridia</taxon>
        <taxon>Christensenellales</taxon>
        <taxon>Christensenellaceae</taxon>
        <taxon>Candidatus Borkfalkia</taxon>
    </lineage>
</organism>
<dbReference type="GO" id="GO:0005737">
    <property type="term" value="C:cytoplasm"/>
    <property type="evidence" value="ECO:0007669"/>
    <property type="project" value="UniProtKB-SubCell"/>
</dbReference>
<dbReference type="SUPFAM" id="SSF82051">
    <property type="entry name" value="Obg GTP-binding protein N-terminal domain"/>
    <property type="match status" value="1"/>
</dbReference>
<name>A0A9D1V917_9FIRM</name>
<evidence type="ECO:0000313" key="14">
    <source>
        <dbReference type="Proteomes" id="UP000824204"/>
    </source>
</evidence>
<evidence type="ECO:0000256" key="6">
    <source>
        <dbReference type="ARBA" id="ARBA00022801"/>
    </source>
</evidence>
<comment type="subunit">
    <text evidence="9">Monomer.</text>
</comment>
<dbReference type="NCBIfam" id="NF008956">
    <property type="entry name" value="PRK12299.1"/>
    <property type="match status" value="1"/>
</dbReference>
<evidence type="ECO:0000259" key="10">
    <source>
        <dbReference type="PROSITE" id="PS51710"/>
    </source>
</evidence>
<dbReference type="GO" id="GO:0000287">
    <property type="term" value="F:magnesium ion binding"/>
    <property type="evidence" value="ECO:0007669"/>
    <property type="project" value="InterPro"/>
</dbReference>
<dbReference type="NCBIfam" id="TIGR03595">
    <property type="entry name" value="Obg_CgtA_exten"/>
    <property type="match status" value="1"/>
</dbReference>
<dbReference type="PROSITE" id="PS51710">
    <property type="entry name" value="G_OBG"/>
    <property type="match status" value="1"/>
</dbReference>
<protein>
    <recommendedName>
        <fullName evidence="9">GTPase Obg</fullName>
        <ecNumber evidence="9">3.6.5.-</ecNumber>
    </recommendedName>
    <alternativeName>
        <fullName evidence="9">GTP-binding protein Obg</fullName>
    </alternativeName>
</protein>
<dbReference type="Pfam" id="PF09269">
    <property type="entry name" value="DUF1967"/>
    <property type="match status" value="1"/>
</dbReference>
<dbReference type="PANTHER" id="PTHR11702:SF31">
    <property type="entry name" value="MITOCHONDRIAL RIBOSOME-ASSOCIATED GTPASE 2"/>
    <property type="match status" value="1"/>
</dbReference>
<reference evidence="13" key="2">
    <citation type="submission" date="2021-04" db="EMBL/GenBank/DDBJ databases">
        <authorList>
            <person name="Gilroy R."/>
        </authorList>
    </citation>
    <scope>NUCLEOTIDE SEQUENCE</scope>
    <source>
        <strain evidence="13">811</strain>
    </source>
</reference>
<dbReference type="InterPro" id="IPR036726">
    <property type="entry name" value="GTP1_OBG_dom_sf"/>
</dbReference>
<dbReference type="PANTHER" id="PTHR11702">
    <property type="entry name" value="DEVELOPMENTALLY REGULATED GTP-BINDING PROTEIN-RELATED"/>
    <property type="match status" value="1"/>
</dbReference>
<dbReference type="NCBIfam" id="TIGR02729">
    <property type="entry name" value="Obg_CgtA"/>
    <property type="match status" value="1"/>
</dbReference>
<feature type="binding site" evidence="9">
    <location>
        <begin position="169"/>
        <end position="176"/>
    </location>
    <ligand>
        <name>GTP</name>
        <dbReference type="ChEBI" id="CHEBI:37565"/>
    </ligand>
</feature>
<accession>A0A9D1V917</accession>
<feature type="binding site" evidence="9">
    <location>
        <begin position="194"/>
        <end position="198"/>
    </location>
    <ligand>
        <name>GTP</name>
        <dbReference type="ChEBI" id="CHEBI:37565"/>
    </ligand>
</feature>
<dbReference type="EC" id="3.6.5.-" evidence="9"/>
<feature type="binding site" evidence="9">
    <location>
        <position position="196"/>
    </location>
    <ligand>
        <name>Mg(2+)</name>
        <dbReference type="ChEBI" id="CHEBI:18420"/>
    </ligand>
</feature>
<dbReference type="PROSITE" id="PS51883">
    <property type="entry name" value="OBG"/>
    <property type="match status" value="1"/>
</dbReference>
<reference evidence="13" key="1">
    <citation type="journal article" date="2021" name="PeerJ">
        <title>Extensive microbial diversity within the chicken gut microbiome revealed by metagenomics and culture.</title>
        <authorList>
            <person name="Gilroy R."/>
            <person name="Ravi A."/>
            <person name="Getino M."/>
            <person name="Pursley I."/>
            <person name="Horton D.L."/>
            <person name="Alikhan N.F."/>
            <person name="Baker D."/>
            <person name="Gharbi K."/>
            <person name="Hall N."/>
            <person name="Watson M."/>
            <person name="Adriaenssens E.M."/>
            <person name="Foster-Nyarko E."/>
            <person name="Jarju S."/>
            <person name="Secka A."/>
            <person name="Antonio M."/>
            <person name="Oren A."/>
            <person name="Chaudhuri R.R."/>
            <person name="La Ragione R."/>
            <person name="Hildebrand F."/>
            <person name="Pallen M.J."/>
        </authorList>
    </citation>
    <scope>NUCLEOTIDE SEQUENCE</scope>
    <source>
        <strain evidence="13">811</strain>
    </source>
</reference>
<evidence type="ECO:0000256" key="4">
    <source>
        <dbReference type="ARBA" id="ARBA00022723"/>
    </source>
</evidence>
<comment type="caution">
    <text evidence="13">The sequence shown here is derived from an EMBL/GenBank/DDBJ whole genome shotgun (WGS) entry which is preliminary data.</text>
</comment>
<feature type="binding site" evidence="9">
    <location>
        <position position="176"/>
    </location>
    <ligand>
        <name>Mg(2+)</name>
        <dbReference type="ChEBI" id="CHEBI:18420"/>
    </ligand>
</feature>
<dbReference type="EMBL" id="DXFX01000089">
    <property type="protein sequence ID" value="HIX08221.1"/>
    <property type="molecule type" value="Genomic_DNA"/>
</dbReference>
<dbReference type="AlphaFoldDB" id="A0A9D1V917"/>
<proteinExistence type="inferred from homology"/>
<evidence type="ECO:0000256" key="7">
    <source>
        <dbReference type="ARBA" id="ARBA00022842"/>
    </source>
</evidence>
<comment type="cofactor">
    <cofactor evidence="1 9">
        <name>Mg(2+)</name>
        <dbReference type="ChEBI" id="CHEBI:18420"/>
    </cofactor>
</comment>
<dbReference type="InterPro" id="IPR006169">
    <property type="entry name" value="GTP1_OBG_dom"/>
</dbReference>
<feature type="binding site" evidence="9">
    <location>
        <begin position="312"/>
        <end position="314"/>
    </location>
    <ligand>
        <name>GTP</name>
        <dbReference type="ChEBI" id="CHEBI:37565"/>
    </ligand>
</feature>
<keyword evidence="5 9" id="KW-0547">Nucleotide-binding</keyword>
<keyword evidence="6 9" id="KW-0378">Hydrolase</keyword>
<dbReference type="Gene3D" id="2.70.210.12">
    <property type="entry name" value="GTP1/OBG domain"/>
    <property type="match status" value="1"/>
</dbReference>
<dbReference type="HAMAP" id="MF_01454">
    <property type="entry name" value="GTPase_Obg"/>
    <property type="match status" value="1"/>
</dbReference>
<evidence type="ECO:0000256" key="3">
    <source>
        <dbReference type="ARBA" id="ARBA00022490"/>
    </source>
</evidence>
<dbReference type="FunFam" id="2.70.210.12:FF:000001">
    <property type="entry name" value="GTPase Obg"/>
    <property type="match status" value="1"/>
</dbReference>
<dbReference type="GO" id="GO:0005525">
    <property type="term" value="F:GTP binding"/>
    <property type="evidence" value="ECO:0007669"/>
    <property type="project" value="UniProtKB-UniRule"/>
</dbReference>
<dbReference type="InterPro" id="IPR045086">
    <property type="entry name" value="OBG_GTPase"/>
</dbReference>
<dbReference type="PROSITE" id="PS00905">
    <property type="entry name" value="GTP1_OBG"/>
    <property type="match status" value="1"/>
</dbReference>
<dbReference type="NCBIfam" id="NF008955">
    <property type="entry name" value="PRK12297.1"/>
    <property type="match status" value="1"/>
</dbReference>
<keyword evidence="7 9" id="KW-0460">Magnesium</keyword>
<keyword evidence="4 9" id="KW-0479">Metal-binding</keyword>
<evidence type="ECO:0000256" key="8">
    <source>
        <dbReference type="ARBA" id="ARBA00023134"/>
    </source>
</evidence>
<dbReference type="InterPro" id="IPR006074">
    <property type="entry name" value="GTP1-OBG_CS"/>
</dbReference>
<evidence type="ECO:0000256" key="1">
    <source>
        <dbReference type="ARBA" id="ARBA00001946"/>
    </source>
</evidence>
<feature type="domain" description="OBG-type G" evidence="10">
    <location>
        <begin position="163"/>
        <end position="331"/>
    </location>
</feature>
<feature type="domain" description="Obg" evidence="12">
    <location>
        <begin position="4"/>
        <end position="162"/>
    </location>
</feature>
<dbReference type="SUPFAM" id="SSF102741">
    <property type="entry name" value="Obg GTP-binding protein C-terminal domain"/>
    <property type="match status" value="1"/>
</dbReference>
<dbReference type="PROSITE" id="PS51881">
    <property type="entry name" value="OCT"/>
    <property type="match status" value="1"/>
</dbReference>
<dbReference type="Pfam" id="PF01018">
    <property type="entry name" value="GTP1_OBG"/>
    <property type="match status" value="1"/>
</dbReference>
<keyword evidence="8 9" id="KW-0342">GTP-binding</keyword>
<dbReference type="GO" id="GO:0003924">
    <property type="term" value="F:GTPase activity"/>
    <property type="evidence" value="ECO:0007669"/>
    <property type="project" value="UniProtKB-UniRule"/>
</dbReference>
<feature type="binding site" evidence="9">
    <location>
        <begin position="285"/>
        <end position="288"/>
    </location>
    <ligand>
        <name>GTP</name>
        <dbReference type="ChEBI" id="CHEBI:37565"/>
    </ligand>
</feature>
<gene>
    <name evidence="13" type="primary">obgE</name>
    <name evidence="9" type="synonym">obg</name>
    <name evidence="13" type="ORF">H9741_07110</name>
</gene>
<dbReference type="PRINTS" id="PR00326">
    <property type="entry name" value="GTP1OBG"/>
</dbReference>
<dbReference type="NCBIfam" id="NF008954">
    <property type="entry name" value="PRK12296.1"/>
    <property type="match status" value="1"/>
</dbReference>
<dbReference type="InterPro" id="IPR036346">
    <property type="entry name" value="GTP-bd_prot_GTP1/OBG_C_sf"/>
</dbReference>
<dbReference type="Pfam" id="PF01926">
    <property type="entry name" value="MMR_HSR1"/>
    <property type="match status" value="1"/>
</dbReference>
<evidence type="ECO:0000256" key="2">
    <source>
        <dbReference type="ARBA" id="ARBA00007699"/>
    </source>
</evidence>
<dbReference type="InterPro" id="IPR015349">
    <property type="entry name" value="OCT_dom"/>
</dbReference>
<comment type="function">
    <text evidence="9">An essential GTPase which binds GTP, GDP and possibly (p)ppGpp with moderate affinity, with high nucleotide exchange rates and a fairly low GTP hydrolysis rate. Plays a role in control of the cell cycle, stress response, ribosome biogenesis and in those bacteria that undergo differentiation, in morphogenesis control.</text>
</comment>
<comment type="similarity">
    <text evidence="2 9">Belongs to the TRAFAC class OBG-HflX-like GTPase superfamily. OBG GTPase family.</text>
</comment>
<evidence type="ECO:0000259" key="12">
    <source>
        <dbReference type="PROSITE" id="PS51883"/>
    </source>
</evidence>
<evidence type="ECO:0000256" key="5">
    <source>
        <dbReference type="ARBA" id="ARBA00022741"/>
    </source>
</evidence>
<evidence type="ECO:0000259" key="11">
    <source>
        <dbReference type="PROSITE" id="PS51881"/>
    </source>
</evidence>
<feature type="binding site" evidence="9">
    <location>
        <begin position="215"/>
        <end position="218"/>
    </location>
    <ligand>
        <name>GTP</name>
        <dbReference type="ChEBI" id="CHEBI:37565"/>
    </ligand>
</feature>
<dbReference type="InterPro" id="IPR006073">
    <property type="entry name" value="GTP-bd"/>
</dbReference>
<evidence type="ECO:0000313" key="13">
    <source>
        <dbReference type="EMBL" id="HIX08221.1"/>
    </source>
</evidence>
<keyword evidence="3 9" id="KW-0963">Cytoplasm</keyword>
<feature type="domain" description="OCT" evidence="11">
    <location>
        <begin position="344"/>
        <end position="424"/>
    </location>
</feature>
<dbReference type="GO" id="GO:0042254">
    <property type="term" value="P:ribosome biogenesis"/>
    <property type="evidence" value="ECO:0007669"/>
    <property type="project" value="UniProtKB-UniRule"/>
</dbReference>
<evidence type="ECO:0000256" key="9">
    <source>
        <dbReference type="HAMAP-Rule" id="MF_01454"/>
    </source>
</evidence>
<dbReference type="CDD" id="cd01898">
    <property type="entry name" value="Obg"/>
    <property type="match status" value="1"/>
</dbReference>
<sequence>MDNKIFTDKVRITVKAGDGGDGMNSFKAYKGKPACGPDGGDGGDGGSVYVVADENVHDLLAYRFTRKYFAADGERGGSNQCFGKKGADVILKVPCGTLVRDAESGKIICDVYENGEKVQLLTGGRGGKGNVRFTTARRHAPNFAQKGVKVKPHTVILEMKVIADVGLVGFPNVGKSTLLSKISAARPKIADYHFTTLSPNLGVVQYYENSFVVADIPGLIEGAAQGAGLGHDFLRHIERTRMICHVLDISGTEGRDPLDDFEKINAELAAYSEKLAALPQIVVLNKCDCAGAEENVARFTAAYPDLPVCKICAVRGEGTQELLGKIWELLKTLPPAEKIPSDEFAFEEEDTWQFEIFQDENGAYVVTGGLVDLLCRNVVLNNPDSMAYFHRMLKSRGVFKSLGNMGCKEGDTVIVGDVEFDYIP</sequence>
<dbReference type="SUPFAM" id="SSF52540">
    <property type="entry name" value="P-loop containing nucleoside triphosphate hydrolases"/>
    <property type="match status" value="1"/>
</dbReference>
<dbReference type="Gene3D" id="3.40.50.300">
    <property type="entry name" value="P-loop containing nucleotide triphosphate hydrolases"/>
    <property type="match status" value="1"/>
</dbReference>
<dbReference type="InterPro" id="IPR031167">
    <property type="entry name" value="G_OBG"/>
</dbReference>
<dbReference type="Gene3D" id="3.30.300.350">
    <property type="entry name" value="GTP-binding protein OBG, C-terminal domain"/>
    <property type="match status" value="1"/>
</dbReference>
<dbReference type="Proteomes" id="UP000824204">
    <property type="component" value="Unassembled WGS sequence"/>
</dbReference>
<comment type="subcellular location">
    <subcellularLocation>
        <location evidence="9">Cytoplasm</location>
    </subcellularLocation>
</comment>